<dbReference type="Proteomes" id="UP000300879">
    <property type="component" value="Chromosome"/>
</dbReference>
<accession>A0A4P8XLP8</accession>
<evidence type="ECO:0008006" key="3">
    <source>
        <dbReference type="Google" id="ProtNLM"/>
    </source>
</evidence>
<dbReference type="RefSeq" id="WP_138224236.1">
    <property type="nucleotide sequence ID" value="NZ_CP040396.1"/>
</dbReference>
<protein>
    <recommendedName>
        <fullName evidence="3">Butirosin biosynthesis protein H N-terminal domain-containing protein</fullName>
    </recommendedName>
</protein>
<organism evidence="1 2">
    <name type="scientific">Paenibacillus algicola</name>
    <dbReference type="NCBI Taxonomy" id="2565926"/>
    <lineage>
        <taxon>Bacteria</taxon>
        <taxon>Bacillati</taxon>
        <taxon>Bacillota</taxon>
        <taxon>Bacilli</taxon>
        <taxon>Bacillales</taxon>
        <taxon>Paenibacillaceae</taxon>
        <taxon>Paenibacillus</taxon>
    </lineage>
</organism>
<sequence length="341" mass="40780">MKIIDQIVLPVNLKPMISTYEHHATVFAGISFKDDYLDWLYSNYIQIWCSRDFETNRNVSINYCDNGDDYHSNYNSCPFMWTYAIPNQYVGSEGDVVQFFKRALQDQYYVRPFLDVYYLPDSSDYGVTHYIAGKQIYGYDDRKQTFNLLGYRDGQYLPSEIPYALVEQAFYANKNEQDWQSHLHLGHYKEARYGLDLTRISQLIHDYTYSTQRNLYKEEWKKTDCFGLETYMYIIQYLHALQKGDTTFDIRPSHLMWEHKHVMLKRLNRLVHKKVLDASVLEKYGPLVEQTVLLRNYLLKYKRVKDNKVIDRIVVALQHIHRQEYAIMQEIEHKLAVYRPA</sequence>
<dbReference type="EMBL" id="CP040396">
    <property type="protein sequence ID" value="QCT01119.1"/>
    <property type="molecule type" value="Genomic_DNA"/>
</dbReference>
<dbReference type="OrthoDB" id="2624539at2"/>
<gene>
    <name evidence="1" type="ORF">E6C60_0396</name>
</gene>
<dbReference type="AlphaFoldDB" id="A0A4P8XLP8"/>
<reference evidence="1 2" key="1">
    <citation type="submission" date="2019-05" db="EMBL/GenBank/DDBJ databases">
        <authorList>
            <person name="Chen C."/>
        </authorList>
    </citation>
    <scope>NUCLEOTIDE SEQUENCE [LARGE SCALE GENOMIC DNA]</scope>
    <source>
        <strain evidence="1 2">HB172198</strain>
    </source>
</reference>
<evidence type="ECO:0000313" key="2">
    <source>
        <dbReference type="Proteomes" id="UP000300879"/>
    </source>
</evidence>
<keyword evidence="2" id="KW-1185">Reference proteome</keyword>
<name>A0A4P8XLP8_9BACL</name>
<evidence type="ECO:0000313" key="1">
    <source>
        <dbReference type="EMBL" id="QCT01119.1"/>
    </source>
</evidence>
<proteinExistence type="predicted"/>
<dbReference type="KEGG" id="palo:E6C60_0396"/>